<name>A0A9P6TZR1_9FUNG</name>
<evidence type="ECO:0000256" key="1">
    <source>
        <dbReference type="SAM" id="MobiDB-lite"/>
    </source>
</evidence>
<feature type="compositionally biased region" description="Polar residues" evidence="1">
    <location>
        <begin position="69"/>
        <end position="90"/>
    </location>
</feature>
<feature type="compositionally biased region" description="Gly residues" evidence="1">
    <location>
        <begin position="581"/>
        <end position="607"/>
    </location>
</feature>
<feature type="region of interest" description="Disordered" evidence="1">
    <location>
        <begin position="296"/>
        <end position="665"/>
    </location>
</feature>
<dbReference type="Proteomes" id="UP000807716">
    <property type="component" value="Unassembled WGS sequence"/>
</dbReference>
<feature type="compositionally biased region" description="Gly residues" evidence="1">
    <location>
        <begin position="457"/>
        <end position="467"/>
    </location>
</feature>
<protein>
    <submittedName>
        <fullName evidence="2">Uncharacterized protein</fullName>
    </submittedName>
</protein>
<feature type="compositionally biased region" description="Basic and acidic residues" evidence="1">
    <location>
        <begin position="536"/>
        <end position="562"/>
    </location>
</feature>
<feature type="compositionally biased region" description="Low complexity" evidence="1">
    <location>
        <begin position="571"/>
        <end position="580"/>
    </location>
</feature>
<feature type="compositionally biased region" description="Basic and acidic residues" evidence="1">
    <location>
        <begin position="349"/>
        <end position="373"/>
    </location>
</feature>
<feature type="compositionally biased region" description="Polar residues" evidence="1">
    <location>
        <begin position="157"/>
        <end position="166"/>
    </location>
</feature>
<dbReference type="AlphaFoldDB" id="A0A9P6TZR1"/>
<keyword evidence="3" id="KW-1185">Reference proteome</keyword>
<feature type="compositionally biased region" description="Low complexity" evidence="1">
    <location>
        <begin position="113"/>
        <end position="134"/>
    </location>
</feature>
<evidence type="ECO:0000313" key="2">
    <source>
        <dbReference type="EMBL" id="KAG0252995.1"/>
    </source>
</evidence>
<feature type="compositionally biased region" description="Acidic residues" evidence="1">
    <location>
        <begin position="30"/>
        <end position="42"/>
    </location>
</feature>
<feature type="compositionally biased region" description="Basic and acidic residues" evidence="1">
    <location>
        <begin position="138"/>
        <end position="153"/>
    </location>
</feature>
<dbReference type="OrthoDB" id="2444847at2759"/>
<feature type="region of interest" description="Disordered" evidence="1">
    <location>
        <begin position="30"/>
        <end position="260"/>
    </location>
</feature>
<feature type="compositionally biased region" description="Gly residues" evidence="1">
    <location>
        <begin position="190"/>
        <end position="199"/>
    </location>
</feature>
<evidence type="ECO:0000313" key="3">
    <source>
        <dbReference type="Proteomes" id="UP000807716"/>
    </source>
</evidence>
<feature type="compositionally biased region" description="Gly residues" evidence="1">
    <location>
        <begin position="516"/>
        <end position="535"/>
    </location>
</feature>
<gene>
    <name evidence="2" type="ORF">DFQ27_007728</name>
</gene>
<feature type="compositionally biased region" description="Polar residues" evidence="1">
    <location>
        <begin position="206"/>
        <end position="218"/>
    </location>
</feature>
<feature type="compositionally biased region" description="Basic and acidic residues" evidence="1">
    <location>
        <begin position="93"/>
        <end position="105"/>
    </location>
</feature>
<organism evidence="2 3">
    <name type="scientific">Actinomortierella ambigua</name>
    <dbReference type="NCBI Taxonomy" id="1343610"/>
    <lineage>
        <taxon>Eukaryota</taxon>
        <taxon>Fungi</taxon>
        <taxon>Fungi incertae sedis</taxon>
        <taxon>Mucoromycota</taxon>
        <taxon>Mortierellomycotina</taxon>
        <taxon>Mortierellomycetes</taxon>
        <taxon>Mortierellales</taxon>
        <taxon>Mortierellaceae</taxon>
        <taxon>Actinomortierella</taxon>
    </lineage>
</organism>
<feature type="compositionally biased region" description="Basic and acidic residues" evidence="1">
    <location>
        <begin position="177"/>
        <end position="189"/>
    </location>
</feature>
<feature type="compositionally biased region" description="Low complexity" evidence="1">
    <location>
        <begin position="378"/>
        <end position="404"/>
    </location>
</feature>
<proteinExistence type="predicted"/>
<reference evidence="2" key="1">
    <citation type="journal article" date="2020" name="Fungal Divers.">
        <title>Resolving the Mortierellaceae phylogeny through synthesis of multi-gene phylogenetics and phylogenomics.</title>
        <authorList>
            <person name="Vandepol N."/>
            <person name="Liber J."/>
            <person name="Desiro A."/>
            <person name="Na H."/>
            <person name="Kennedy M."/>
            <person name="Barry K."/>
            <person name="Grigoriev I.V."/>
            <person name="Miller A.N."/>
            <person name="O'Donnell K."/>
            <person name="Stajich J.E."/>
            <person name="Bonito G."/>
        </authorList>
    </citation>
    <scope>NUCLEOTIDE SEQUENCE</scope>
    <source>
        <strain evidence="2">BC1065</strain>
    </source>
</reference>
<accession>A0A9P6TZR1</accession>
<feature type="compositionally biased region" description="Low complexity" evidence="1">
    <location>
        <begin position="219"/>
        <end position="237"/>
    </location>
</feature>
<comment type="caution">
    <text evidence="2">The sequence shown here is derived from an EMBL/GenBank/DDBJ whole genome shotgun (WGS) entry which is preliminary data.</text>
</comment>
<dbReference type="EMBL" id="JAAAJB010000616">
    <property type="protein sequence ID" value="KAG0252995.1"/>
    <property type="molecule type" value="Genomic_DNA"/>
</dbReference>
<feature type="compositionally biased region" description="Basic and acidic residues" evidence="1">
    <location>
        <begin position="327"/>
        <end position="341"/>
    </location>
</feature>
<sequence>MTVFEFNIEPNHNALIRRALAKKILRQREIEEEEASTEEDESFLGTPIARRKQTSGRQGSQGIHEDAEQTNTTAISVTVTQPNGATTTASRAAAEKLAGRLKGGDENGQDEVATSSSSITAAAAAATTRSPTPSGHSSHGDGMKHKSRWKSEYLRATSESSQTDRGSSPIDPVADVVRGEGMDIDEGGKAGDGGGSGGGVDDDNETSVQQHPRQLQQKSSDASTTTALDGADAAGSLNIMSEGGGGSTNESSTPQPDPVEQAILGRLDELRKEKTRLFQQFKEAIARKSAIAAAAAAAAVTSAVQGPPAMPLEGTTTSNPDAMNTAIKDDPTARQLSRNEVEVSYPSDQKIDKSTQESRKKLEVEIPRDRHSPGAEVPPSLSSATSTASSATPYSPVHSHSSHLPSDRDRHYPSSSPTTTTSTTSSSSPLFISPGKGGIKRPRSDSPPPLSTLSHEGPGGGGGGSGPGPRRRPRHFDDRPPRASGTGGSGADAATRKPLPSYPGLPSKPQIRQPYPGGGGGGGVGGVGGLGGKYGEPGRDRGGNMEGKHALPRRPFVDENRGRGGAGGPSGANAGSSGPVNAGGGGPYARGAGGSGGGGGGGGGGGHNSLPDRPPIDYRPVLGGPQGRPLPFSRSMMQMPRPGGFLPGRPPTLMRPVWPRRGSRS</sequence>
<feature type="compositionally biased region" description="Low complexity" evidence="1">
    <location>
        <begin position="413"/>
        <end position="429"/>
    </location>
</feature>